<name>A0ABQ2S0A1_9DEIO</name>
<feature type="region of interest" description="Disordered" evidence="1">
    <location>
        <begin position="1"/>
        <end position="27"/>
    </location>
</feature>
<dbReference type="EMBL" id="BMQM01000040">
    <property type="protein sequence ID" value="GGR72434.1"/>
    <property type="molecule type" value="Genomic_DNA"/>
</dbReference>
<evidence type="ECO:0000313" key="3">
    <source>
        <dbReference type="Proteomes" id="UP000634308"/>
    </source>
</evidence>
<reference evidence="3" key="1">
    <citation type="journal article" date="2019" name="Int. J. Syst. Evol. Microbiol.">
        <title>The Global Catalogue of Microorganisms (GCM) 10K type strain sequencing project: providing services to taxonomists for standard genome sequencing and annotation.</title>
        <authorList>
            <consortium name="The Broad Institute Genomics Platform"/>
            <consortium name="The Broad Institute Genome Sequencing Center for Infectious Disease"/>
            <person name="Wu L."/>
            <person name="Ma J."/>
        </authorList>
    </citation>
    <scope>NUCLEOTIDE SEQUENCE [LARGE SCALE GENOMIC DNA]</scope>
    <source>
        <strain evidence="3">JCM 31404</strain>
    </source>
</reference>
<evidence type="ECO:0000313" key="2">
    <source>
        <dbReference type="EMBL" id="GGR72434.1"/>
    </source>
</evidence>
<sequence length="129" mass="14225">MPKSTSLVRCTYKAAGSEQSEEESKRVPDVEWAVNGTNGSPYHQWCGQVHNFKGRPARNTQRLPLPLEGGGWEGVSRNGITEDVFHAVPLWRPNSVRTIDHRPARVHLREMVGSGVGGGARPCYPAVHD</sequence>
<keyword evidence="3" id="KW-1185">Reference proteome</keyword>
<comment type="caution">
    <text evidence="2">The sequence shown here is derived from an EMBL/GenBank/DDBJ whole genome shotgun (WGS) entry which is preliminary data.</text>
</comment>
<dbReference type="Proteomes" id="UP000634308">
    <property type="component" value="Unassembled WGS sequence"/>
</dbReference>
<organism evidence="2 3">
    <name type="scientific">Deinococcus seoulensis</name>
    <dbReference type="NCBI Taxonomy" id="1837379"/>
    <lineage>
        <taxon>Bacteria</taxon>
        <taxon>Thermotogati</taxon>
        <taxon>Deinococcota</taxon>
        <taxon>Deinococci</taxon>
        <taxon>Deinococcales</taxon>
        <taxon>Deinococcaceae</taxon>
        <taxon>Deinococcus</taxon>
    </lineage>
</organism>
<accession>A0ABQ2S0A1</accession>
<evidence type="ECO:0000256" key="1">
    <source>
        <dbReference type="SAM" id="MobiDB-lite"/>
    </source>
</evidence>
<gene>
    <name evidence="2" type="ORF">GCM10008959_37400</name>
</gene>
<protein>
    <submittedName>
        <fullName evidence="2">Uncharacterized protein</fullName>
    </submittedName>
</protein>
<proteinExistence type="predicted"/>